<gene>
    <name evidence="1" type="ordered locus">MODMU_5097</name>
</gene>
<reference evidence="1 2" key="1">
    <citation type="journal article" date="2012" name="J. Bacteriol.">
        <title>Genome Sequence of Radiation-Resistant Modestobacter marinus Strain BC501, a Representative Actinobacterium That Thrives on Calcareous Stone Surfaces.</title>
        <authorList>
            <person name="Normand P."/>
            <person name="Gury J."/>
            <person name="Pujic P."/>
            <person name="Chouaia B."/>
            <person name="Crotti E."/>
            <person name="Brusetti L."/>
            <person name="Daffonchio D."/>
            <person name="Vacherie B."/>
            <person name="Barbe V."/>
            <person name="Medigue C."/>
            <person name="Calteau A."/>
            <person name="Ghodhbane-Gtari F."/>
            <person name="Essoussi I."/>
            <person name="Nouioui I."/>
            <person name="Abbassi-Ghozzi I."/>
            <person name="Gtari M."/>
        </authorList>
    </citation>
    <scope>NUCLEOTIDE SEQUENCE [LARGE SCALE GENOMIC DNA]</scope>
    <source>
        <strain evidence="2">BC 501</strain>
    </source>
</reference>
<dbReference type="Proteomes" id="UP000006461">
    <property type="component" value="Chromosome"/>
</dbReference>
<dbReference type="KEGG" id="mmar:MODMU_5097"/>
<dbReference type="STRING" id="477641.MODMU_5097"/>
<name>I4F4B3_MODI5</name>
<evidence type="ECO:0000313" key="2">
    <source>
        <dbReference type="Proteomes" id="UP000006461"/>
    </source>
</evidence>
<keyword evidence="2" id="KW-1185">Reference proteome</keyword>
<protein>
    <submittedName>
        <fullName evidence="1">Uncharacterized protein</fullName>
    </submittedName>
</protein>
<organism evidence="1 2">
    <name type="scientific">Modestobacter italicus (strain DSM 44449 / CECT 9708 / BC 501)</name>
    <dbReference type="NCBI Taxonomy" id="2732864"/>
    <lineage>
        <taxon>Bacteria</taxon>
        <taxon>Bacillati</taxon>
        <taxon>Actinomycetota</taxon>
        <taxon>Actinomycetes</taxon>
        <taxon>Geodermatophilales</taxon>
        <taxon>Geodermatophilaceae</taxon>
        <taxon>Modestobacter</taxon>
    </lineage>
</organism>
<evidence type="ECO:0000313" key="1">
    <source>
        <dbReference type="EMBL" id="CCH90476.1"/>
    </source>
</evidence>
<dbReference type="HOGENOM" id="CLU_1625208_0_0_11"/>
<proteinExistence type="predicted"/>
<dbReference type="EMBL" id="FO203431">
    <property type="protein sequence ID" value="CCH90476.1"/>
    <property type="molecule type" value="Genomic_DNA"/>
</dbReference>
<accession>I4F4B3</accession>
<sequence>MRGTGPRRPWLYDPSLGGVLVRAHRSPAAGAASSVVSDVVWGEVLGVLRWAEATLTCPPELAGGTAWRTAAAAAGLLRRLPGLCAEAGVAWPGPAPASPAGEPSAAQRLRRAADRLAMRLCSPEEGGAGPLRDAVADLAGDVDAVGAAAIALLAEGTDWTAAG</sequence>
<dbReference type="AlphaFoldDB" id="I4F4B3"/>